<comment type="caution">
    <text evidence="3">The sequence shown here is derived from an EMBL/GenBank/DDBJ whole genome shotgun (WGS) entry which is preliminary data.</text>
</comment>
<feature type="compositionally biased region" description="Low complexity" evidence="1">
    <location>
        <begin position="96"/>
        <end position="111"/>
    </location>
</feature>
<keyword evidence="4" id="KW-1185">Reference proteome</keyword>
<dbReference type="PANTHER" id="PTHR11750:SF26">
    <property type="entry name" value="PROTEIN N-TERMINAL AMIDASE"/>
    <property type="match status" value="1"/>
</dbReference>
<dbReference type="AlphaFoldDB" id="A0A4U0U3K8"/>
<feature type="region of interest" description="Disordered" evidence="1">
    <location>
        <begin position="91"/>
        <end position="111"/>
    </location>
</feature>
<dbReference type="OrthoDB" id="201515at2759"/>
<dbReference type="GO" id="GO:0030163">
    <property type="term" value="P:protein catabolic process"/>
    <property type="evidence" value="ECO:0007669"/>
    <property type="project" value="TreeGrafter"/>
</dbReference>
<evidence type="ECO:0000313" key="3">
    <source>
        <dbReference type="EMBL" id="TKA29006.1"/>
    </source>
</evidence>
<gene>
    <name evidence="3" type="ORF">B0A50_03418</name>
</gene>
<dbReference type="Pfam" id="PF00795">
    <property type="entry name" value="CN_hydrolase"/>
    <property type="match status" value="1"/>
</dbReference>
<dbReference type="InterPro" id="IPR036526">
    <property type="entry name" value="C-N_Hydrolase_sf"/>
</dbReference>
<name>A0A4U0U3K8_9PEZI</name>
<dbReference type="PANTHER" id="PTHR11750">
    <property type="entry name" value="PROTEIN N-TERMINAL AMIDASE"/>
    <property type="match status" value="1"/>
</dbReference>
<proteinExistence type="predicted"/>
<feature type="domain" description="CN hydrolase" evidence="2">
    <location>
        <begin position="1"/>
        <end position="330"/>
    </location>
</feature>
<accession>A0A4U0U3K8</accession>
<evidence type="ECO:0000256" key="1">
    <source>
        <dbReference type="SAM" id="MobiDB-lite"/>
    </source>
</evidence>
<dbReference type="Proteomes" id="UP000308549">
    <property type="component" value="Unassembled WGS sequence"/>
</dbReference>
<protein>
    <recommendedName>
        <fullName evidence="2">CN hydrolase domain-containing protein</fullName>
    </recommendedName>
</protein>
<dbReference type="InterPro" id="IPR003010">
    <property type="entry name" value="C-N_Hydrolase"/>
</dbReference>
<dbReference type="GO" id="GO:0008418">
    <property type="term" value="F:protein-N-terminal asparagine amidohydrolase activity"/>
    <property type="evidence" value="ECO:0007669"/>
    <property type="project" value="InterPro"/>
</dbReference>
<reference evidence="3 4" key="1">
    <citation type="submission" date="2017-03" db="EMBL/GenBank/DDBJ databases">
        <title>Genomes of endolithic fungi from Antarctica.</title>
        <authorList>
            <person name="Coleine C."/>
            <person name="Masonjones S."/>
            <person name="Stajich J.E."/>
        </authorList>
    </citation>
    <scope>NUCLEOTIDE SEQUENCE [LARGE SCALE GENOMIC DNA]</scope>
    <source>
        <strain evidence="3 4">CCFEE 6315</strain>
    </source>
</reference>
<dbReference type="SUPFAM" id="SSF56317">
    <property type="entry name" value="Carbon-nitrogen hydrolase"/>
    <property type="match status" value="1"/>
</dbReference>
<sequence>MRIATLQFAPSLGAVEDNIQHANTLLESLRPGQLELLVLPELAFSGYNFPSLTAIKPYLELTTSGPSTQWAIATAERLKCHVIVGYPESSTTQDDNTTLTNKTPTTTRNYNSAVTVSPTGQILHNYRKSFLYYTDETWACDYMATATGASADKPADNTHLSPFFCGILGDLGLVGQGICMDINPYRFTAPWHAYEFANAMLNQKAKLVVLSMAWLTRLLPAELGIDSERPDMETVAYWLERFHPLIETRSLDEVIVVFANRCGIEGDKTGSVHGENEDEDVEKGDRVCYAGSSCVMRFQGGSVRMFEKGAGEVAVLGKGEEGVLLVDTEKHVMKESARALLTFQPGVRLDVICRRKQLFRISIVLLQLSRYHATARVPASKSNASEEILLLLRA</sequence>
<dbReference type="GO" id="GO:0070773">
    <property type="term" value="F:protein-N-terminal glutamine amidohydrolase activity"/>
    <property type="evidence" value="ECO:0007669"/>
    <property type="project" value="InterPro"/>
</dbReference>
<evidence type="ECO:0000313" key="4">
    <source>
        <dbReference type="Proteomes" id="UP000308549"/>
    </source>
</evidence>
<dbReference type="PROSITE" id="PS50263">
    <property type="entry name" value="CN_HYDROLASE"/>
    <property type="match status" value="1"/>
</dbReference>
<dbReference type="InterPro" id="IPR039703">
    <property type="entry name" value="Nta1"/>
</dbReference>
<dbReference type="Gene3D" id="3.60.110.10">
    <property type="entry name" value="Carbon-nitrogen hydrolase"/>
    <property type="match status" value="1"/>
</dbReference>
<evidence type="ECO:0000259" key="2">
    <source>
        <dbReference type="PROSITE" id="PS50263"/>
    </source>
</evidence>
<dbReference type="EMBL" id="NAJL01000016">
    <property type="protein sequence ID" value="TKA29006.1"/>
    <property type="molecule type" value="Genomic_DNA"/>
</dbReference>
<organism evidence="3 4">
    <name type="scientific">Salinomyces thailandicus</name>
    <dbReference type="NCBI Taxonomy" id="706561"/>
    <lineage>
        <taxon>Eukaryota</taxon>
        <taxon>Fungi</taxon>
        <taxon>Dikarya</taxon>
        <taxon>Ascomycota</taxon>
        <taxon>Pezizomycotina</taxon>
        <taxon>Dothideomycetes</taxon>
        <taxon>Dothideomycetidae</taxon>
        <taxon>Mycosphaerellales</taxon>
        <taxon>Teratosphaeriaceae</taxon>
        <taxon>Salinomyces</taxon>
    </lineage>
</organism>